<evidence type="ECO:0000313" key="3">
    <source>
        <dbReference type="Proteomes" id="UP000276215"/>
    </source>
</evidence>
<keyword evidence="3" id="KW-1185">Reference proteome</keyword>
<evidence type="ECO:0000313" key="2">
    <source>
        <dbReference type="EMBL" id="RPA91997.1"/>
    </source>
</evidence>
<dbReference type="AlphaFoldDB" id="A0A3N4J438"/>
<dbReference type="Proteomes" id="UP000276215">
    <property type="component" value="Unassembled WGS sequence"/>
</dbReference>
<dbReference type="EMBL" id="ML120483">
    <property type="protein sequence ID" value="RPA91997.1"/>
    <property type="molecule type" value="Genomic_DNA"/>
</dbReference>
<name>A0A3N4J438_9PEZI</name>
<proteinExistence type="predicted"/>
<protein>
    <submittedName>
        <fullName evidence="2">Uncharacterized protein</fullName>
    </submittedName>
</protein>
<reference evidence="2 3" key="1">
    <citation type="journal article" date="2018" name="Nat. Ecol. Evol.">
        <title>Pezizomycetes genomes reveal the molecular basis of ectomycorrhizal truffle lifestyle.</title>
        <authorList>
            <person name="Murat C."/>
            <person name="Payen T."/>
            <person name="Noel B."/>
            <person name="Kuo A."/>
            <person name="Morin E."/>
            <person name="Chen J."/>
            <person name="Kohler A."/>
            <person name="Krizsan K."/>
            <person name="Balestrini R."/>
            <person name="Da Silva C."/>
            <person name="Montanini B."/>
            <person name="Hainaut M."/>
            <person name="Levati E."/>
            <person name="Barry K.W."/>
            <person name="Belfiori B."/>
            <person name="Cichocki N."/>
            <person name="Clum A."/>
            <person name="Dockter R.B."/>
            <person name="Fauchery L."/>
            <person name="Guy J."/>
            <person name="Iotti M."/>
            <person name="Le Tacon F."/>
            <person name="Lindquist E.A."/>
            <person name="Lipzen A."/>
            <person name="Malagnac F."/>
            <person name="Mello A."/>
            <person name="Molinier V."/>
            <person name="Miyauchi S."/>
            <person name="Poulain J."/>
            <person name="Riccioni C."/>
            <person name="Rubini A."/>
            <person name="Sitrit Y."/>
            <person name="Splivallo R."/>
            <person name="Traeger S."/>
            <person name="Wang M."/>
            <person name="Zifcakova L."/>
            <person name="Wipf D."/>
            <person name="Zambonelli A."/>
            <person name="Paolocci F."/>
            <person name="Nowrousian M."/>
            <person name="Ottonello S."/>
            <person name="Baldrian P."/>
            <person name="Spatafora J.W."/>
            <person name="Henrissat B."/>
            <person name="Nagy L.G."/>
            <person name="Aury J.M."/>
            <person name="Wincker P."/>
            <person name="Grigoriev I.V."/>
            <person name="Bonfante P."/>
            <person name="Martin F.M."/>
        </authorList>
    </citation>
    <scope>NUCLEOTIDE SEQUENCE [LARGE SCALE GENOMIC DNA]</scope>
    <source>
        <strain evidence="2 3">120613-1</strain>
    </source>
</reference>
<feature type="compositionally biased region" description="Basic and acidic residues" evidence="1">
    <location>
        <begin position="1"/>
        <end position="18"/>
    </location>
</feature>
<feature type="region of interest" description="Disordered" evidence="1">
    <location>
        <begin position="1"/>
        <end position="48"/>
    </location>
</feature>
<sequence>MNADKREKARKRESEGKEKKKKKKRQTDWAPRWHKKRQRGRKEEKQSFVFPSGTVRHSRFLRCVFRSRGWETYPMIGKTGSPALFMINVEVWRMMVDYTTLATIDTSGTAPYWFLSCLEKQFNSNPGMPLSSHLTLLAVHSECTWNHHIVSTTGPPKQTSTNHDTAWQSHQTLKRNCDVLLTFHHSFPRSTYSIRVHPYSYLYRTCTVSYPSPPDRYTY</sequence>
<accession>A0A3N4J438</accession>
<organism evidence="2 3">
    <name type="scientific">Choiromyces venosus 120613-1</name>
    <dbReference type="NCBI Taxonomy" id="1336337"/>
    <lineage>
        <taxon>Eukaryota</taxon>
        <taxon>Fungi</taxon>
        <taxon>Dikarya</taxon>
        <taxon>Ascomycota</taxon>
        <taxon>Pezizomycotina</taxon>
        <taxon>Pezizomycetes</taxon>
        <taxon>Pezizales</taxon>
        <taxon>Tuberaceae</taxon>
        <taxon>Choiromyces</taxon>
    </lineage>
</organism>
<evidence type="ECO:0000256" key="1">
    <source>
        <dbReference type="SAM" id="MobiDB-lite"/>
    </source>
</evidence>
<gene>
    <name evidence="2" type="ORF">L873DRAFT_250639</name>
</gene>